<dbReference type="AlphaFoldDB" id="A8P8W1"/>
<sequence>MSLDVFELDHTHQDWVTFEPLDQWTVEELHGRLHMRANRSDSSVRVTFVGTSIALYGSVRFIDSNSNAPSTSATTVVPTAATGTPPGTRTPQPEPLPTPSESLAFLLDGRQAGFFDYREVGPDGWMYRDEQIFSITGLPLQRTSFTVRLVVPSIGPQPTMISRQGELTRFNVYVDRFVIEGERPQSLGTTIVTVLPSGATHLSELAGRSGSPGALVGAVVGSVVALVLVLLVSGWWILKRRRKRRRTNLHLGGSKDAGSSGSEVQVNPFFVRPPTESVETMAHSKHREPLTNVARSRRSTTSLERESTGSALFSGVDGTREKGPLPQRDIDESAPPPEYREREEEDAVPAVTIAPTPNRPSL</sequence>
<dbReference type="EMBL" id="AACS02000011">
    <property type="protein sequence ID" value="EAU82168.2"/>
    <property type="molecule type" value="Genomic_DNA"/>
</dbReference>
<dbReference type="KEGG" id="cci:CC1G_11358"/>
<dbReference type="VEuPathDB" id="FungiDB:CC1G_11358"/>
<feature type="transmembrane region" description="Helical" evidence="2">
    <location>
        <begin position="214"/>
        <end position="238"/>
    </location>
</feature>
<feature type="region of interest" description="Disordered" evidence="1">
    <location>
        <begin position="277"/>
        <end position="362"/>
    </location>
</feature>
<keyword evidence="2" id="KW-1133">Transmembrane helix</keyword>
<keyword evidence="4" id="KW-1185">Reference proteome</keyword>
<evidence type="ECO:0000313" key="3">
    <source>
        <dbReference type="EMBL" id="EAU82168.2"/>
    </source>
</evidence>
<evidence type="ECO:0000256" key="1">
    <source>
        <dbReference type="SAM" id="MobiDB-lite"/>
    </source>
</evidence>
<accession>A8P8W1</accession>
<evidence type="ECO:0008006" key="5">
    <source>
        <dbReference type="Google" id="ProtNLM"/>
    </source>
</evidence>
<organism evidence="3 4">
    <name type="scientific">Coprinopsis cinerea (strain Okayama-7 / 130 / ATCC MYA-4618 / FGSC 9003)</name>
    <name type="common">Inky cap fungus</name>
    <name type="synonym">Hormographiella aspergillata</name>
    <dbReference type="NCBI Taxonomy" id="240176"/>
    <lineage>
        <taxon>Eukaryota</taxon>
        <taxon>Fungi</taxon>
        <taxon>Dikarya</taxon>
        <taxon>Basidiomycota</taxon>
        <taxon>Agaricomycotina</taxon>
        <taxon>Agaricomycetes</taxon>
        <taxon>Agaricomycetidae</taxon>
        <taxon>Agaricales</taxon>
        <taxon>Agaricineae</taxon>
        <taxon>Psathyrellaceae</taxon>
        <taxon>Coprinopsis</taxon>
    </lineage>
</organism>
<keyword evidence="2" id="KW-0472">Membrane</keyword>
<dbReference type="RefSeq" id="XP_001839647.2">
    <property type="nucleotide sequence ID" value="XM_001839595.2"/>
</dbReference>
<evidence type="ECO:0000256" key="2">
    <source>
        <dbReference type="SAM" id="Phobius"/>
    </source>
</evidence>
<name>A8P8W1_COPC7</name>
<keyword evidence="2" id="KW-0812">Transmembrane</keyword>
<feature type="compositionally biased region" description="Basic and acidic residues" evidence="1">
    <location>
        <begin position="318"/>
        <end position="331"/>
    </location>
</feature>
<reference evidence="3 4" key="1">
    <citation type="journal article" date="2010" name="Proc. Natl. Acad. Sci. U.S.A.">
        <title>Insights into evolution of multicellular fungi from the assembled chromosomes of the mushroom Coprinopsis cinerea (Coprinus cinereus).</title>
        <authorList>
            <person name="Stajich J.E."/>
            <person name="Wilke S.K."/>
            <person name="Ahren D."/>
            <person name="Au C.H."/>
            <person name="Birren B.W."/>
            <person name="Borodovsky M."/>
            <person name="Burns C."/>
            <person name="Canback B."/>
            <person name="Casselton L.A."/>
            <person name="Cheng C.K."/>
            <person name="Deng J."/>
            <person name="Dietrich F.S."/>
            <person name="Fargo D.C."/>
            <person name="Farman M.L."/>
            <person name="Gathman A.C."/>
            <person name="Goldberg J."/>
            <person name="Guigo R."/>
            <person name="Hoegger P.J."/>
            <person name="Hooker J.B."/>
            <person name="Huggins A."/>
            <person name="James T.Y."/>
            <person name="Kamada T."/>
            <person name="Kilaru S."/>
            <person name="Kodira C."/>
            <person name="Kues U."/>
            <person name="Kupfer D."/>
            <person name="Kwan H.S."/>
            <person name="Lomsadze A."/>
            <person name="Li W."/>
            <person name="Lilly W.W."/>
            <person name="Ma L.J."/>
            <person name="Mackey A.J."/>
            <person name="Manning G."/>
            <person name="Martin F."/>
            <person name="Muraguchi H."/>
            <person name="Natvig D.O."/>
            <person name="Palmerini H."/>
            <person name="Ramesh M.A."/>
            <person name="Rehmeyer C.J."/>
            <person name="Roe B.A."/>
            <person name="Shenoy N."/>
            <person name="Stanke M."/>
            <person name="Ter-Hovhannisyan V."/>
            <person name="Tunlid A."/>
            <person name="Velagapudi R."/>
            <person name="Vision T.J."/>
            <person name="Zeng Q."/>
            <person name="Zolan M.E."/>
            <person name="Pukkila P.J."/>
        </authorList>
    </citation>
    <scope>NUCLEOTIDE SEQUENCE [LARGE SCALE GENOMIC DNA]</scope>
    <source>
        <strain evidence="4">Okayama-7 / 130 / ATCC MYA-4618 / FGSC 9003</strain>
    </source>
</reference>
<comment type="caution">
    <text evidence="3">The sequence shown here is derived from an EMBL/GenBank/DDBJ whole genome shotgun (WGS) entry which is preliminary data.</text>
</comment>
<dbReference type="InParanoid" id="A8P8W1"/>
<dbReference type="GeneID" id="6016265"/>
<dbReference type="HOGENOM" id="CLU_765073_0_0_1"/>
<feature type="region of interest" description="Disordered" evidence="1">
    <location>
        <begin position="249"/>
        <end position="268"/>
    </location>
</feature>
<proteinExistence type="predicted"/>
<protein>
    <recommendedName>
        <fullName evidence="5">Transmembrane protein</fullName>
    </recommendedName>
</protein>
<gene>
    <name evidence="3" type="ORF">CC1G_11358</name>
</gene>
<feature type="compositionally biased region" description="Low complexity" evidence="1">
    <location>
        <begin position="67"/>
        <end position="91"/>
    </location>
</feature>
<feature type="region of interest" description="Disordered" evidence="1">
    <location>
        <begin position="67"/>
        <end position="97"/>
    </location>
</feature>
<evidence type="ECO:0000313" key="4">
    <source>
        <dbReference type="Proteomes" id="UP000001861"/>
    </source>
</evidence>
<dbReference type="Proteomes" id="UP000001861">
    <property type="component" value="Unassembled WGS sequence"/>
</dbReference>